<evidence type="ECO:0000259" key="5">
    <source>
        <dbReference type="Pfam" id="PF04069"/>
    </source>
</evidence>
<organism evidence="6 7">
    <name type="scientific">Candidatus Syntrophocurvum alkaliphilum</name>
    <dbReference type="NCBI Taxonomy" id="2293317"/>
    <lineage>
        <taxon>Bacteria</taxon>
        <taxon>Bacillati</taxon>
        <taxon>Bacillota</taxon>
        <taxon>Clostridia</taxon>
        <taxon>Eubacteriales</taxon>
        <taxon>Syntrophomonadaceae</taxon>
        <taxon>Candidatus Syntrophocurvum</taxon>
    </lineage>
</organism>
<dbReference type="OrthoDB" id="9787902at2"/>
<name>A0A6I6DH43_9FIRM</name>
<dbReference type="Gene3D" id="3.40.190.100">
    <property type="entry name" value="Glycine betaine-binding periplasmic protein, domain 2"/>
    <property type="match status" value="1"/>
</dbReference>
<dbReference type="RefSeq" id="WP_156204199.1">
    <property type="nucleotide sequence ID" value="NZ_CP046457.1"/>
</dbReference>
<proteinExistence type="predicted"/>
<keyword evidence="7" id="KW-1185">Reference proteome</keyword>
<protein>
    <submittedName>
        <fullName evidence="6">Glycine betaine ABC transport system, glycine betaine-binding protein OpuAC</fullName>
    </submittedName>
</protein>
<feature type="domain" description="ABC-type glycine betaine transport system substrate-binding" evidence="5">
    <location>
        <begin position="36"/>
        <end position="281"/>
    </location>
</feature>
<evidence type="ECO:0000313" key="6">
    <source>
        <dbReference type="EMBL" id="QGU00413.1"/>
    </source>
</evidence>
<keyword evidence="4" id="KW-0472">Membrane</keyword>
<dbReference type="GO" id="GO:0031460">
    <property type="term" value="P:glycine betaine transport"/>
    <property type="evidence" value="ECO:0007669"/>
    <property type="project" value="TreeGrafter"/>
</dbReference>
<evidence type="ECO:0000313" key="7">
    <source>
        <dbReference type="Proteomes" id="UP000426444"/>
    </source>
</evidence>
<reference evidence="7" key="1">
    <citation type="journal article" date="2019" name="Microbiology">
        <title>Complete Genome Sequence of an Uncultured Bacterium of the Candidate Phylum Bipolaricaulota.</title>
        <authorList>
            <person name="Kadnikov V.V."/>
            <person name="Mardanov A.V."/>
            <person name="Beletsky A.V."/>
            <person name="Frank Y.A."/>
            <person name="Karnachuk O.V."/>
            <person name="Ravin N.V."/>
        </authorList>
    </citation>
    <scope>NUCLEOTIDE SEQUENCE [LARGE SCALE GENOMIC DNA]</scope>
</reference>
<gene>
    <name evidence="6" type="ORF">SYNTR_1819</name>
</gene>
<dbReference type="AlphaFoldDB" id="A0A6I6DH43"/>
<evidence type="ECO:0000256" key="2">
    <source>
        <dbReference type="ARBA" id="ARBA00022448"/>
    </source>
</evidence>
<evidence type="ECO:0000256" key="3">
    <source>
        <dbReference type="ARBA" id="ARBA00022475"/>
    </source>
</evidence>
<dbReference type="Pfam" id="PF04069">
    <property type="entry name" value="OpuAC"/>
    <property type="match status" value="1"/>
</dbReference>
<accession>A0A6I6DH43</accession>
<keyword evidence="3" id="KW-1003">Cell membrane</keyword>
<evidence type="ECO:0000256" key="4">
    <source>
        <dbReference type="ARBA" id="ARBA00023136"/>
    </source>
</evidence>
<dbReference type="InterPro" id="IPR007210">
    <property type="entry name" value="ABC_Gly_betaine_transp_sub-bd"/>
</dbReference>
<dbReference type="GO" id="GO:0015871">
    <property type="term" value="P:choline transport"/>
    <property type="evidence" value="ECO:0007669"/>
    <property type="project" value="TreeGrafter"/>
</dbReference>
<evidence type="ECO:0000256" key="1">
    <source>
        <dbReference type="ARBA" id="ARBA00004236"/>
    </source>
</evidence>
<dbReference type="SUPFAM" id="SSF53850">
    <property type="entry name" value="Periplasmic binding protein-like II"/>
    <property type="match status" value="1"/>
</dbReference>
<dbReference type="GO" id="GO:0043190">
    <property type="term" value="C:ATP-binding cassette (ABC) transporter complex"/>
    <property type="evidence" value="ECO:0007669"/>
    <property type="project" value="InterPro"/>
</dbReference>
<sequence length="295" mass="32923">MFIKSKKLVISLSILLIFSITIMGCGLQGDEEHKGDVRIVYVEWVCATASSYVIADILENKMGYNVEVMPLSVGAMFEGLVSGDGDFMTTAWLPVTHKNYMDTMGDDFDFVGINTEGAYLGLVVPDYVTISSIEEMAEYKDKFKGEIVGIDPGASMMAATEQLIIDYDLEGFNLVEGTDATMTAALSRAIERDEWVAVTGWTPHWKFSRWNLKFLEDPKGLYGEEEYIGTIARKGLNEDMPEVYELISNFEWDVNDLASAIELAEEEGATSESAAAKWVEENEDLVNNWLPEAYK</sequence>
<dbReference type="EMBL" id="CP046457">
    <property type="protein sequence ID" value="QGU00413.1"/>
    <property type="molecule type" value="Genomic_DNA"/>
</dbReference>
<comment type="subcellular location">
    <subcellularLocation>
        <location evidence="1">Cell membrane</location>
    </subcellularLocation>
</comment>
<keyword evidence="2" id="KW-0813">Transport</keyword>
<dbReference type="PANTHER" id="PTHR47737:SF1">
    <property type="entry name" value="GLYCINE BETAINE_PROLINE BETAINE TRANSPORT SYSTEM PERMEASE PROTEIN PROW"/>
    <property type="match status" value="1"/>
</dbReference>
<dbReference type="PANTHER" id="PTHR47737">
    <property type="entry name" value="GLYCINE BETAINE/PROLINE BETAINE TRANSPORT SYSTEM PERMEASE PROTEIN PROW"/>
    <property type="match status" value="1"/>
</dbReference>
<dbReference type="GO" id="GO:0015226">
    <property type="term" value="F:carnitine transmembrane transporter activity"/>
    <property type="evidence" value="ECO:0007669"/>
    <property type="project" value="TreeGrafter"/>
</dbReference>
<dbReference type="KEGG" id="salq:SYNTR_1819"/>
<dbReference type="GO" id="GO:0005275">
    <property type="term" value="F:amine transmembrane transporter activity"/>
    <property type="evidence" value="ECO:0007669"/>
    <property type="project" value="TreeGrafter"/>
</dbReference>
<dbReference type="Gene3D" id="3.40.190.10">
    <property type="entry name" value="Periplasmic binding protein-like II"/>
    <property type="match status" value="1"/>
</dbReference>
<dbReference type="PROSITE" id="PS51257">
    <property type="entry name" value="PROKAR_LIPOPROTEIN"/>
    <property type="match status" value="1"/>
</dbReference>
<dbReference type="CDD" id="cd13639">
    <property type="entry name" value="PBP2_OpuAC_like"/>
    <property type="match status" value="1"/>
</dbReference>
<dbReference type="Proteomes" id="UP000426444">
    <property type="component" value="Chromosome"/>
</dbReference>